<evidence type="ECO:0000313" key="3">
    <source>
        <dbReference type="Proteomes" id="UP000235392"/>
    </source>
</evidence>
<dbReference type="EMBL" id="PGCI01000049">
    <property type="protein sequence ID" value="PLW45350.1"/>
    <property type="molecule type" value="Genomic_DNA"/>
</dbReference>
<protein>
    <submittedName>
        <fullName evidence="2">Uncharacterized protein</fullName>
    </submittedName>
</protein>
<name>A0A2N5V5T8_9BASI</name>
<evidence type="ECO:0000256" key="1">
    <source>
        <dbReference type="SAM" id="MobiDB-lite"/>
    </source>
</evidence>
<dbReference type="Proteomes" id="UP000235392">
    <property type="component" value="Unassembled WGS sequence"/>
</dbReference>
<dbReference type="AlphaFoldDB" id="A0A2N5V5T8"/>
<sequence>MPPNFPSSLPLPNKKKDRVKHPNISTPSINYTSYISDLPKPTHTIEELMAIRDRHDHSHPSYAYHDAFSNQSTSLPNNSSSSSIPTIQPPPNFLPMPFPPNQNPPYQY</sequence>
<proteinExistence type="predicted"/>
<organism evidence="2 3">
    <name type="scientific">Puccinia coronata f. sp. avenae</name>
    <dbReference type="NCBI Taxonomy" id="200324"/>
    <lineage>
        <taxon>Eukaryota</taxon>
        <taxon>Fungi</taxon>
        <taxon>Dikarya</taxon>
        <taxon>Basidiomycota</taxon>
        <taxon>Pucciniomycotina</taxon>
        <taxon>Pucciniomycetes</taxon>
        <taxon>Pucciniales</taxon>
        <taxon>Pucciniaceae</taxon>
        <taxon>Puccinia</taxon>
    </lineage>
</organism>
<feature type="region of interest" description="Disordered" evidence="1">
    <location>
        <begin position="56"/>
        <end position="108"/>
    </location>
</feature>
<feature type="region of interest" description="Disordered" evidence="1">
    <location>
        <begin position="1"/>
        <end position="28"/>
    </location>
</feature>
<feature type="compositionally biased region" description="Low complexity" evidence="1">
    <location>
        <begin position="69"/>
        <end position="86"/>
    </location>
</feature>
<accession>A0A2N5V5T8</accession>
<feature type="compositionally biased region" description="Pro residues" evidence="1">
    <location>
        <begin position="87"/>
        <end position="108"/>
    </location>
</feature>
<feature type="compositionally biased region" description="Low complexity" evidence="1">
    <location>
        <begin position="1"/>
        <end position="12"/>
    </location>
</feature>
<gene>
    <name evidence="2" type="ORF">PCASD_03064</name>
</gene>
<comment type="caution">
    <text evidence="2">The sequence shown here is derived from an EMBL/GenBank/DDBJ whole genome shotgun (WGS) entry which is preliminary data.</text>
</comment>
<reference evidence="2 3" key="1">
    <citation type="submission" date="2017-11" db="EMBL/GenBank/DDBJ databases">
        <title>De novo assembly and phasing of dikaryotic genomes from two isolates of Puccinia coronata f. sp. avenae, the causal agent of oat crown rust.</title>
        <authorList>
            <person name="Miller M.E."/>
            <person name="Zhang Y."/>
            <person name="Omidvar V."/>
            <person name="Sperschneider J."/>
            <person name="Schwessinger B."/>
            <person name="Raley C."/>
            <person name="Palmer J.M."/>
            <person name="Garnica D."/>
            <person name="Upadhyaya N."/>
            <person name="Rathjen J."/>
            <person name="Taylor J.M."/>
            <person name="Park R.F."/>
            <person name="Dodds P.N."/>
            <person name="Hirsch C.D."/>
            <person name="Kianian S.F."/>
            <person name="Figueroa M."/>
        </authorList>
    </citation>
    <scope>NUCLEOTIDE SEQUENCE [LARGE SCALE GENOMIC DNA]</scope>
    <source>
        <strain evidence="2">12SD80</strain>
    </source>
</reference>
<evidence type="ECO:0000313" key="2">
    <source>
        <dbReference type="EMBL" id="PLW45350.1"/>
    </source>
</evidence>